<evidence type="ECO:0000256" key="1">
    <source>
        <dbReference type="SAM" id="SignalP"/>
    </source>
</evidence>
<evidence type="ECO:0008006" key="4">
    <source>
        <dbReference type="Google" id="ProtNLM"/>
    </source>
</evidence>
<sequence length="136" mass="14866">MKSRALYLTAATLTALATPLLPAAPAHAYYSCDFHFNCGLPYLESGAVVVTGWADCVPTPESFQLSLTLEFHPRGGSWQVRAADHFTGIPSPRLNAGVYDLNCTPGLWRGVASMWFTVDNQDRSMVRDTPETIITC</sequence>
<keyword evidence="1" id="KW-0732">Signal</keyword>
<dbReference type="RefSeq" id="WP_143982049.1">
    <property type="nucleotide sequence ID" value="NZ_CP041695.1"/>
</dbReference>
<dbReference type="AlphaFoldDB" id="A0A516NPK6"/>
<accession>A0A516NPK6</accession>
<feature type="signal peptide" evidence="1">
    <location>
        <begin position="1"/>
        <end position="28"/>
    </location>
</feature>
<evidence type="ECO:0000313" key="3">
    <source>
        <dbReference type="Proteomes" id="UP000317039"/>
    </source>
</evidence>
<dbReference type="KEGG" id="nod:FOH10_21135"/>
<name>A0A516NPK6_9NOCA</name>
<organism evidence="2 3">
    <name type="scientific">Nocardia otitidiscaviarum</name>
    <dbReference type="NCBI Taxonomy" id="1823"/>
    <lineage>
        <taxon>Bacteria</taxon>
        <taxon>Bacillati</taxon>
        <taxon>Actinomycetota</taxon>
        <taxon>Actinomycetes</taxon>
        <taxon>Mycobacteriales</taxon>
        <taxon>Nocardiaceae</taxon>
        <taxon>Nocardia</taxon>
    </lineage>
</organism>
<proteinExistence type="predicted"/>
<feature type="chain" id="PRO_5022013337" description="Secreted protein" evidence="1">
    <location>
        <begin position="29"/>
        <end position="136"/>
    </location>
</feature>
<dbReference type="GeneID" id="80334867"/>
<gene>
    <name evidence="2" type="ORF">FOH10_21135</name>
</gene>
<protein>
    <recommendedName>
        <fullName evidence="4">Secreted protein</fullName>
    </recommendedName>
</protein>
<dbReference type="EMBL" id="CP041695">
    <property type="protein sequence ID" value="QDP80841.1"/>
    <property type="molecule type" value="Genomic_DNA"/>
</dbReference>
<reference evidence="2 3" key="1">
    <citation type="submission" date="2019-07" db="EMBL/GenBank/DDBJ databases">
        <title>Complete Genome Sequence and Methylome Analysis of Nocardia otitidis-caviarum NEB252.</title>
        <authorList>
            <person name="Fomenkov A."/>
            <person name="Anton B.P."/>
            <person name="Vincze T."/>
            <person name="Roberts R.J."/>
        </authorList>
    </citation>
    <scope>NUCLEOTIDE SEQUENCE [LARGE SCALE GENOMIC DNA]</scope>
    <source>
        <strain evidence="2 3">NEB252</strain>
    </source>
</reference>
<dbReference type="Proteomes" id="UP000317039">
    <property type="component" value="Chromosome"/>
</dbReference>
<evidence type="ECO:0000313" key="2">
    <source>
        <dbReference type="EMBL" id="QDP80841.1"/>
    </source>
</evidence>